<dbReference type="InterPro" id="IPR032675">
    <property type="entry name" value="LRR_dom_sf"/>
</dbReference>
<dbReference type="SUPFAM" id="SSF52047">
    <property type="entry name" value="RNI-like"/>
    <property type="match status" value="1"/>
</dbReference>
<reference evidence="1 2" key="1">
    <citation type="journal article" date="2013" name="Proc. Natl. Acad. Sci. U.S.A.">
        <title>Genome of an arbuscular mycorrhizal fungus provides insight into the oldest plant symbiosis.</title>
        <authorList>
            <person name="Tisserant E."/>
            <person name="Malbreil M."/>
            <person name="Kuo A."/>
            <person name="Kohler A."/>
            <person name="Symeonidi A."/>
            <person name="Balestrini R."/>
            <person name="Charron P."/>
            <person name="Duensing N."/>
            <person name="Frei Dit Frey N."/>
            <person name="Gianinazzi-Pearson V."/>
            <person name="Gilbert L.B."/>
            <person name="Handa Y."/>
            <person name="Herr J.R."/>
            <person name="Hijri M."/>
            <person name="Koul R."/>
            <person name="Kawaguchi M."/>
            <person name="Krajinski F."/>
            <person name="Lammers P.J."/>
            <person name="Masclaux F.G."/>
            <person name="Murat C."/>
            <person name="Morin E."/>
            <person name="Ndikumana S."/>
            <person name="Pagni M."/>
            <person name="Petitpierre D."/>
            <person name="Requena N."/>
            <person name="Rosikiewicz P."/>
            <person name="Riley R."/>
            <person name="Saito K."/>
            <person name="San Clemente H."/>
            <person name="Shapiro H."/>
            <person name="van Tuinen D."/>
            <person name="Becard G."/>
            <person name="Bonfante P."/>
            <person name="Paszkowski U."/>
            <person name="Shachar-Hill Y.Y."/>
            <person name="Tuskan G.A."/>
            <person name="Young P.W."/>
            <person name="Sanders I.R."/>
            <person name="Henrissat B."/>
            <person name="Rensing S.A."/>
            <person name="Grigoriev I.V."/>
            <person name="Corradi N."/>
            <person name="Roux C."/>
            <person name="Martin F."/>
        </authorList>
    </citation>
    <scope>NUCLEOTIDE SEQUENCE [LARGE SCALE GENOMIC DNA]</scope>
    <source>
        <strain evidence="1 2">DAOM 197198</strain>
    </source>
</reference>
<comment type="caution">
    <text evidence="1">The sequence shown here is derived from an EMBL/GenBank/DDBJ whole genome shotgun (WGS) entry which is preliminary data.</text>
</comment>
<evidence type="ECO:0000313" key="2">
    <source>
        <dbReference type="Proteomes" id="UP000018888"/>
    </source>
</evidence>
<keyword evidence="2" id="KW-1185">Reference proteome</keyword>
<dbReference type="Proteomes" id="UP000018888">
    <property type="component" value="Unassembled WGS sequence"/>
</dbReference>
<proteinExistence type="predicted"/>
<dbReference type="VEuPathDB" id="FungiDB:RhiirFUN_019991"/>
<evidence type="ECO:0000313" key="1">
    <source>
        <dbReference type="EMBL" id="POG59732.1"/>
    </source>
</evidence>
<organism evidence="1 2">
    <name type="scientific">Rhizophagus irregularis (strain DAOM 181602 / DAOM 197198 / MUCL 43194)</name>
    <name type="common">Arbuscular mycorrhizal fungus</name>
    <name type="synonym">Glomus intraradices</name>
    <dbReference type="NCBI Taxonomy" id="747089"/>
    <lineage>
        <taxon>Eukaryota</taxon>
        <taxon>Fungi</taxon>
        <taxon>Fungi incertae sedis</taxon>
        <taxon>Mucoromycota</taxon>
        <taxon>Glomeromycotina</taxon>
        <taxon>Glomeromycetes</taxon>
        <taxon>Glomerales</taxon>
        <taxon>Glomeraceae</taxon>
        <taxon>Rhizophagus</taxon>
    </lineage>
</organism>
<gene>
    <name evidence="1" type="ORF">GLOIN_2v1719772</name>
</gene>
<sequence length="170" mass="20010">MCHQVRHLRIHMIWSRHYEEKHIDKTGEVIHELISSQKSLVSFHLESCKAYTRIFFPLLSIHSRSLRHLKFDQVDFRGCPSWAPISDCANLQLLEIIQCTNMEPDMVRPLISNNNTPGEKFKVKYIKINHSCRELEEWVKRVNGYKQIDLPIDIQKLDEASGSNNRTKEI</sequence>
<name>A0A2P4P2X1_RHIID</name>
<reference evidence="1 2" key="2">
    <citation type="journal article" date="2018" name="New Phytol.">
        <title>High intraspecific genome diversity in the model arbuscular mycorrhizal symbiont Rhizophagus irregularis.</title>
        <authorList>
            <person name="Chen E.C.H."/>
            <person name="Morin E."/>
            <person name="Beaudet D."/>
            <person name="Noel J."/>
            <person name="Yildirir G."/>
            <person name="Ndikumana S."/>
            <person name="Charron P."/>
            <person name="St-Onge C."/>
            <person name="Giorgi J."/>
            <person name="Kruger M."/>
            <person name="Marton T."/>
            <person name="Ropars J."/>
            <person name="Grigoriev I.V."/>
            <person name="Hainaut M."/>
            <person name="Henrissat B."/>
            <person name="Roux C."/>
            <person name="Martin F."/>
            <person name="Corradi N."/>
        </authorList>
    </citation>
    <scope>NUCLEOTIDE SEQUENCE [LARGE SCALE GENOMIC DNA]</scope>
    <source>
        <strain evidence="1 2">DAOM 197198</strain>
    </source>
</reference>
<accession>A0A2P4P2X1</accession>
<dbReference type="EMBL" id="AUPC02000432">
    <property type="protein sequence ID" value="POG59732.1"/>
    <property type="molecule type" value="Genomic_DNA"/>
</dbReference>
<protein>
    <submittedName>
        <fullName evidence="1">Uncharacterized protein</fullName>
    </submittedName>
</protein>
<dbReference type="Gene3D" id="3.80.10.10">
    <property type="entry name" value="Ribonuclease Inhibitor"/>
    <property type="match status" value="1"/>
</dbReference>
<dbReference type="AlphaFoldDB" id="A0A2P4P2X1"/>